<evidence type="ECO:0000259" key="6">
    <source>
        <dbReference type="Pfam" id="PF25084"/>
    </source>
</evidence>
<evidence type="ECO:0000256" key="3">
    <source>
        <dbReference type="ARBA" id="ARBA00022540"/>
    </source>
</evidence>
<feature type="domain" description="Nucleotidyl transferase" evidence="5">
    <location>
        <begin position="2"/>
        <end position="232"/>
    </location>
</feature>
<dbReference type="InterPro" id="IPR011004">
    <property type="entry name" value="Trimer_LpxA-like_sf"/>
</dbReference>
<accession>A0A4R1RXR7</accession>
<feature type="domain" description="EIF2B subunit epsilon/gamma LbH" evidence="6">
    <location>
        <begin position="248"/>
        <end position="350"/>
    </location>
</feature>
<comment type="subcellular location">
    <subcellularLocation>
        <location evidence="1">Cytoplasm</location>
        <location evidence="1">Cytosol</location>
    </subcellularLocation>
</comment>
<proteinExistence type="predicted"/>
<keyword evidence="3" id="KW-0396">Initiation factor</keyword>
<evidence type="ECO:0000256" key="1">
    <source>
        <dbReference type="ARBA" id="ARBA00004514"/>
    </source>
</evidence>
<protein>
    <submittedName>
        <fullName evidence="7">NDP-sugar pyrophosphorylase family protein</fullName>
    </submittedName>
</protein>
<sequence length="364" mass="39873">MKAMILAAGVGSRLEPLTCNIPKPMVPVVNRPAMEHIINLLVKNNITKVAANLWYLPDKIQSYFGDGSRYGIEIHYSVEKELMGTAGGVKKLESFFDETFIIVSGDAVTDIDLPGFIDKHRKSGALATIALKEVSDPRQFGVVITDKDGRIKAFQEKPSLDEAMSRLANTGIYIFEPEIFKYIPAQTVFDFGKQLFPELVQRGESFYGYSMKGYWCDIGSLTQYRLAHYDVLKGLVTIDIPGNWHPNAVYVGERTIVAPSARIGSKVVIGNNCHIGDGVEIFGETVIGDNCVIESGASIFGSIVWRNTRIGRGARLVECVVGSECYLKDDSIIGAGVILSDECIVEPGSVIEANSKIWPGKTVL</sequence>
<dbReference type="SUPFAM" id="SSF53448">
    <property type="entry name" value="Nucleotide-diphospho-sugar transferases"/>
    <property type="match status" value="1"/>
</dbReference>
<evidence type="ECO:0000259" key="5">
    <source>
        <dbReference type="Pfam" id="PF00483"/>
    </source>
</evidence>
<keyword evidence="8" id="KW-1185">Reference proteome</keyword>
<dbReference type="AlphaFoldDB" id="A0A4R1RXR7"/>
<dbReference type="RefSeq" id="WP_132014046.1">
    <property type="nucleotide sequence ID" value="NZ_SLUN01000009.1"/>
</dbReference>
<dbReference type="InterPro" id="IPR050486">
    <property type="entry name" value="Mannose-1P_guanyltransferase"/>
</dbReference>
<keyword evidence="4" id="KW-0648">Protein biosynthesis</keyword>
<evidence type="ECO:0000313" key="8">
    <source>
        <dbReference type="Proteomes" id="UP000295008"/>
    </source>
</evidence>
<dbReference type="InterPro" id="IPR056764">
    <property type="entry name" value="LbH_EIF2B3/5"/>
</dbReference>
<dbReference type="CDD" id="cd04181">
    <property type="entry name" value="NTP_transferase"/>
    <property type="match status" value="1"/>
</dbReference>
<reference evidence="7 8" key="1">
    <citation type="submission" date="2019-03" db="EMBL/GenBank/DDBJ databases">
        <title>Genomic Encyclopedia of Type Strains, Phase IV (KMG-IV): sequencing the most valuable type-strain genomes for metagenomic binning, comparative biology and taxonomic classification.</title>
        <authorList>
            <person name="Goeker M."/>
        </authorList>
    </citation>
    <scope>NUCLEOTIDE SEQUENCE [LARGE SCALE GENOMIC DNA]</scope>
    <source>
        <strain evidence="7 8">LX-B</strain>
    </source>
</reference>
<dbReference type="EMBL" id="SLUN01000009">
    <property type="protein sequence ID" value="TCL70772.1"/>
    <property type="molecule type" value="Genomic_DNA"/>
</dbReference>
<dbReference type="Pfam" id="PF00483">
    <property type="entry name" value="NTP_transferase"/>
    <property type="match status" value="1"/>
</dbReference>
<dbReference type="Gene3D" id="2.160.10.10">
    <property type="entry name" value="Hexapeptide repeat proteins"/>
    <property type="match status" value="1"/>
</dbReference>
<dbReference type="Pfam" id="PF25084">
    <property type="entry name" value="LbH_EIF2B"/>
    <property type="match status" value="1"/>
</dbReference>
<comment type="caution">
    <text evidence="7">The sequence shown here is derived from an EMBL/GenBank/DDBJ whole genome shotgun (WGS) entry which is preliminary data.</text>
</comment>
<dbReference type="SUPFAM" id="SSF51161">
    <property type="entry name" value="Trimeric LpxA-like enzymes"/>
    <property type="match status" value="1"/>
</dbReference>
<dbReference type="PANTHER" id="PTHR22572">
    <property type="entry name" value="SUGAR-1-PHOSPHATE GUANYL TRANSFERASE"/>
    <property type="match status" value="1"/>
</dbReference>
<evidence type="ECO:0000256" key="2">
    <source>
        <dbReference type="ARBA" id="ARBA00022490"/>
    </source>
</evidence>
<dbReference type="Gene3D" id="3.90.550.10">
    <property type="entry name" value="Spore Coat Polysaccharide Biosynthesis Protein SpsA, Chain A"/>
    <property type="match status" value="1"/>
</dbReference>
<dbReference type="InterPro" id="IPR029044">
    <property type="entry name" value="Nucleotide-diphossugar_trans"/>
</dbReference>
<dbReference type="Proteomes" id="UP000295008">
    <property type="component" value="Unassembled WGS sequence"/>
</dbReference>
<name>A0A4R1RXR7_HYDET</name>
<gene>
    <name evidence="7" type="ORF">EDC14_100990</name>
</gene>
<evidence type="ECO:0000256" key="4">
    <source>
        <dbReference type="ARBA" id="ARBA00022917"/>
    </source>
</evidence>
<keyword evidence="2" id="KW-0963">Cytoplasm</keyword>
<dbReference type="InterPro" id="IPR005835">
    <property type="entry name" value="NTP_transferase_dom"/>
</dbReference>
<organism evidence="7 8">
    <name type="scientific">Hydrogenispora ethanolica</name>
    <dbReference type="NCBI Taxonomy" id="1082276"/>
    <lineage>
        <taxon>Bacteria</taxon>
        <taxon>Bacillati</taxon>
        <taxon>Bacillota</taxon>
        <taxon>Hydrogenispora</taxon>
    </lineage>
</organism>
<dbReference type="OrthoDB" id="9801810at2"/>
<evidence type="ECO:0000313" key="7">
    <source>
        <dbReference type="EMBL" id="TCL70772.1"/>
    </source>
</evidence>